<dbReference type="SUPFAM" id="SSF82199">
    <property type="entry name" value="SET domain"/>
    <property type="match status" value="1"/>
</dbReference>
<protein>
    <submittedName>
        <fullName evidence="1">Msta isoform A like protein</fullName>
    </submittedName>
</protein>
<dbReference type="InterPro" id="IPR053010">
    <property type="entry name" value="SET_SmydA-8"/>
</dbReference>
<gene>
    <name evidence="1" type="ORF">KGM_211154</name>
</gene>
<sequence>MEVYASRDIKEGDEITTCYTGLLCCNPVRRLLLYNTKNFWCTCLGCSDVTEMNTNLSALHCFKENCCGIILPQSPLDINTSWVCQYCATIVPPQKIGFIQSVLGSLVGTVHLSENYSEDVPVLRRLRKILPSSNYVLEVMRFSRAITIGYEDKSGLNELSESQLSLKERLCRCTLRTAAALGVGDAHLRGLLLYHLHAALAERARRHPDLYEELKSEIESTIQEASNILKDDISSPPDLEIRRQYLGPDCDKTQQERFFILDTQKH</sequence>
<dbReference type="Gene3D" id="2.170.270.10">
    <property type="entry name" value="SET domain"/>
    <property type="match status" value="1"/>
</dbReference>
<accession>A0A212ES80</accession>
<dbReference type="STRING" id="278856.A0A212ES80"/>
<evidence type="ECO:0000313" key="2">
    <source>
        <dbReference type="Proteomes" id="UP000007151"/>
    </source>
</evidence>
<dbReference type="AlphaFoldDB" id="A0A212ES80"/>
<dbReference type="KEGG" id="dpl:KGM_211154"/>
<reference evidence="1 2" key="1">
    <citation type="journal article" date="2011" name="Cell">
        <title>The monarch butterfly genome yields insights into long-distance migration.</title>
        <authorList>
            <person name="Zhan S."/>
            <person name="Merlin C."/>
            <person name="Boore J.L."/>
            <person name="Reppert S.M."/>
        </authorList>
    </citation>
    <scope>NUCLEOTIDE SEQUENCE [LARGE SCALE GENOMIC DNA]</scope>
    <source>
        <strain evidence="1">F-2</strain>
    </source>
</reference>
<dbReference type="InParanoid" id="A0A212ES80"/>
<name>A0A212ES80_DANPL</name>
<comment type="caution">
    <text evidence="1">The sequence shown here is derived from an EMBL/GenBank/DDBJ whole genome shotgun (WGS) entry which is preliminary data.</text>
</comment>
<dbReference type="PANTHER" id="PTHR46455:SF3">
    <property type="entry name" value="SET AND MYND DOMAIN CONTAINING, ARTHROPOD-SPECIFIC, MEMBER 9, ISOFORM A-RELATED"/>
    <property type="match status" value="1"/>
</dbReference>
<dbReference type="EMBL" id="AGBW02012845">
    <property type="protein sequence ID" value="OWR44337.1"/>
    <property type="molecule type" value="Genomic_DNA"/>
</dbReference>
<dbReference type="eggNOG" id="ENOG502T7SH">
    <property type="taxonomic scope" value="Eukaryota"/>
</dbReference>
<dbReference type="Proteomes" id="UP000007151">
    <property type="component" value="Unassembled WGS sequence"/>
</dbReference>
<evidence type="ECO:0000313" key="1">
    <source>
        <dbReference type="EMBL" id="OWR44337.1"/>
    </source>
</evidence>
<organism evidence="1 2">
    <name type="scientific">Danaus plexippus plexippus</name>
    <dbReference type="NCBI Taxonomy" id="278856"/>
    <lineage>
        <taxon>Eukaryota</taxon>
        <taxon>Metazoa</taxon>
        <taxon>Ecdysozoa</taxon>
        <taxon>Arthropoda</taxon>
        <taxon>Hexapoda</taxon>
        <taxon>Insecta</taxon>
        <taxon>Pterygota</taxon>
        <taxon>Neoptera</taxon>
        <taxon>Endopterygota</taxon>
        <taxon>Lepidoptera</taxon>
        <taxon>Glossata</taxon>
        <taxon>Ditrysia</taxon>
        <taxon>Papilionoidea</taxon>
        <taxon>Nymphalidae</taxon>
        <taxon>Danainae</taxon>
        <taxon>Danaini</taxon>
        <taxon>Danaina</taxon>
        <taxon>Danaus</taxon>
        <taxon>Danaus</taxon>
    </lineage>
</organism>
<keyword evidence="2" id="KW-1185">Reference proteome</keyword>
<dbReference type="PANTHER" id="PTHR46455">
    <property type="entry name" value="SET AND MYND DOMAIN CONTAINING, ARTHROPOD-SPECIFIC, MEMBER 4, ISOFORM A"/>
    <property type="match status" value="1"/>
</dbReference>
<dbReference type="InterPro" id="IPR046341">
    <property type="entry name" value="SET_dom_sf"/>
</dbReference>
<proteinExistence type="predicted"/>